<proteinExistence type="inferred from homology"/>
<evidence type="ECO:0000256" key="3">
    <source>
        <dbReference type="ARBA" id="ARBA00023307"/>
    </source>
</evidence>
<comment type="caution">
    <text evidence="4">The sequence shown here is derived from an EMBL/GenBank/DDBJ whole genome shotgun (WGS) entry which is preliminary data.</text>
</comment>
<dbReference type="SUPFAM" id="SSF46458">
    <property type="entry name" value="Globin-like"/>
    <property type="match status" value="1"/>
</dbReference>
<name>A0A2S7MZZ9_9BACI</name>
<dbReference type="Gene3D" id="1.10.490.20">
    <property type="entry name" value="Phycocyanins"/>
    <property type="match status" value="1"/>
</dbReference>
<evidence type="ECO:0000313" key="5">
    <source>
        <dbReference type="Proteomes" id="UP000239663"/>
    </source>
</evidence>
<dbReference type="Proteomes" id="UP000239663">
    <property type="component" value="Unassembled WGS sequence"/>
</dbReference>
<dbReference type="InterPro" id="IPR009050">
    <property type="entry name" value="Globin-like_sf"/>
</dbReference>
<evidence type="ECO:0000313" key="4">
    <source>
        <dbReference type="EMBL" id="PQD95364.1"/>
    </source>
</evidence>
<evidence type="ECO:0000256" key="1">
    <source>
        <dbReference type="ARBA" id="ARBA00008182"/>
    </source>
</evidence>
<keyword evidence="2" id="KW-0157">Chromophore</keyword>
<dbReference type="AlphaFoldDB" id="A0A2S7MZZ9"/>
<keyword evidence="3" id="KW-0089">Bile pigment</keyword>
<gene>
    <name evidence="4" type="ORF">CYL18_08735</name>
</gene>
<accession>A0A2S7MZZ9</accession>
<dbReference type="OrthoDB" id="2376384at2"/>
<comment type="similarity">
    <text evidence="1">Belongs to the phycobiliprotein family.</text>
</comment>
<keyword evidence="5" id="KW-1185">Reference proteome</keyword>
<dbReference type="RefSeq" id="WP_104849119.1">
    <property type="nucleotide sequence ID" value="NZ_PKOZ01000004.1"/>
</dbReference>
<organism evidence="4 5">
    <name type="scientific">Pradoshia eiseniae</name>
    <dbReference type="NCBI Taxonomy" id="2064768"/>
    <lineage>
        <taxon>Bacteria</taxon>
        <taxon>Bacillati</taxon>
        <taxon>Bacillota</taxon>
        <taxon>Bacilli</taxon>
        <taxon>Bacillales</taxon>
        <taxon>Bacillaceae</taxon>
        <taxon>Pradoshia</taxon>
    </lineage>
</organism>
<sequence>MNTSKLIDQVTIRIYERDPSLNERYGEKGIQKCKADNQHHLDHLHTAAEMNDIAIFTDYTQWLNGILQKFNMGTQTLLDNYEILKEELQYVPVTELSTNRNKTYQALLSEGIQLLEAEKAKEEA</sequence>
<dbReference type="InterPro" id="IPR038719">
    <property type="entry name" value="Phycobilisome_asu/bsu_sf"/>
</dbReference>
<evidence type="ECO:0000256" key="2">
    <source>
        <dbReference type="ARBA" id="ARBA00022991"/>
    </source>
</evidence>
<dbReference type="EMBL" id="PKOZ01000004">
    <property type="protein sequence ID" value="PQD95364.1"/>
    <property type="molecule type" value="Genomic_DNA"/>
</dbReference>
<reference evidence="4 5" key="1">
    <citation type="submission" date="2017-12" db="EMBL/GenBank/DDBJ databases">
        <title>Taxonomic description and draft genome of Pradoshia cofamensis Gen. nov., sp. nov., a thermotolerant bacillale isolated from anterior gut of earthworm Eisenia fetida.</title>
        <authorList>
            <person name="Saha T."/>
            <person name="Chakraborty R."/>
        </authorList>
    </citation>
    <scope>NUCLEOTIDE SEQUENCE [LARGE SCALE GENOMIC DNA]</scope>
    <source>
        <strain evidence="4 5">EAG3</strain>
    </source>
</reference>
<protein>
    <submittedName>
        <fullName evidence="4">Uncharacterized protein</fullName>
    </submittedName>
</protein>